<proteinExistence type="predicted"/>
<dbReference type="RefSeq" id="WP_206089239.1">
    <property type="nucleotide sequence ID" value="NZ_CP065053.1"/>
</dbReference>
<organism evidence="2 3">
    <name type="scientific">Massilia antarctica</name>
    <dbReference type="NCBI Taxonomy" id="2765360"/>
    <lineage>
        <taxon>Bacteria</taxon>
        <taxon>Pseudomonadati</taxon>
        <taxon>Pseudomonadota</taxon>
        <taxon>Betaproteobacteria</taxon>
        <taxon>Burkholderiales</taxon>
        <taxon>Oxalobacteraceae</taxon>
        <taxon>Telluria group</taxon>
        <taxon>Massilia</taxon>
    </lineage>
</organism>
<dbReference type="InterPro" id="IPR013424">
    <property type="entry name" value="Ice-binding_C"/>
</dbReference>
<evidence type="ECO:0000313" key="2">
    <source>
        <dbReference type="EMBL" id="QPI49571.1"/>
    </source>
</evidence>
<name>A0AA48WBK5_9BURK</name>
<sequence length="178" mass="18574">MRLNRCATLLCAPALFWSAPAPASLLSMTPTVQTITLAPGSAWDAMGTITNLSGFDLLSSEIFLEFSAYPHTVLAPQQRLGGIEFTIGDRTVSGLAELFHVDIAPDAVRGLAWSMDVFAADVHGNFSDPTTFSFLIDGPAVVVPEPSTLPLLAAGLAALLAGAGLARQRALHPDSAGD</sequence>
<dbReference type="EMBL" id="CP065053">
    <property type="protein sequence ID" value="QPI49571.1"/>
    <property type="molecule type" value="Genomic_DNA"/>
</dbReference>
<accession>A0AA48WBK5</accession>
<keyword evidence="1" id="KW-0732">Signal</keyword>
<reference evidence="2 3" key="1">
    <citation type="submission" date="2020-11" db="EMBL/GenBank/DDBJ databases">
        <authorList>
            <person name="Sun Q."/>
        </authorList>
    </citation>
    <scope>NUCLEOTIDE SEQUENCE [LARGE SCALE GENOMIC DNA]</scope>
    <source>
        <strain evidence="2 3">P8398</strain>
    </source>
</reference>
<protein>
    <submittedName>
        <fullName evidence="2">PEP-CTERM sorting domain-containing protein</fullName>
    </submittedName>
</protein>
<gene>
    <name evidence="2" type="ORF">IV454_29770</name>
</gene>
<dbReference type="Proteomes" id="UP000662888">
    <property type="component" value="Chromosome"/>
</dbReference>
<feature type="signal peptide" evidence="1">
    <location>
        <begin position="1"/>
        <end position="23"/>
    </location>
</feature>
<dbReference type="NCBIfam" id="TIGR02595">
    <property type="entry name" value="PEP_CTERM"/>
    <property type="match status" value="1"/>
</dbReference>
<keyword evidence="3" id="KW-1185">Reference proteome</keyword>
<evidence type="ECO:0000256" key="1">
    <source>
        <dbReference type="SAM" id="SignalP"/>
    </source>
</evidence>
<evidence type="ECO:0000313" key="3">
    <source>
        <dbReference type="Proteomes" id="UP000662888"/>
    </source>
</evidence>
<feature type="chain" id="PRO_5047198960" evidence="1">
    <location>
        <begin position="24"/>
        <end position="178"/>
    </location>
</feature>